<evidence type="ECO:0000259" key="2">
    <source>
        <dbReference type="Pfam" id="PF14474"/>
    </source>
</evidence>
<evidence type="ECO:0000313" key="3">
    <source>
        <dbReference type="EMBL" id="KAJ7719795.1"/>
    </source>
</evidence>
<dbReference type="InterPro" id="IPR028094">
    <property type="entry name" value="RTC4_C"/>
</dbReference>
<feature type="region of interest" description="Disordered" evidence="1">
    <location>
        <begin position="368"/>
        <end position="454"/>
    </location>
</feature>
<comment type="caution">
    <text evidence="3">The sequence shown here is derived from an EMBL/GenBank/DDBJ whole genome shotgun (WGS) entry which is preliminary data.</text>
</comment>
<dbReference type="AlphaFoldDB" id="A0AAD7HFS0"/>
<name>A0AAD7HFS0_9AGAR</name>
<feature type="compositionally biased region" description="Basic residues" evidence="1">
    <location>
        <begin position="381"/>
        <end position="392"/>
    </location>
</feature>
<keyword evidence="4" id="KW-1185">Reference proteome</keyword>
<feature type="region of interest" description="Disordered" evidence="1">
    <location>
        <begin position="22"/>
        <end position="94"/>
    </location>
</feature>
<feature type="domain" description="Restriction of telomere capping protein 4 C-terminal" evidence="2">
    <location>
        <begin position="221"/>
        <end position="319"/>
    </location>
</feature>
<protein>
    <recommendedName>
        <fullName evidence="2">Restriction of telomere capping protein 4 C-terminal domain-containing protein</fullName>
    </recommendedName>
</protein>
<organism evidence="3 4">
    <name type="scientific">Mycena maculata</name>
    <dbReference type="NCBI Taxonomy" id="230809"/>
    <lineage>
        <taxon>Eukaryota</taxon>
        <taxon>Fungi</taxon>
        <taxon>Dikarya</taxon>
        <taxon>Basidiomycota</taxon>
        <taxon>Agaricomycotina</taxon>
        <taxon>Agaricomycetes</taxon>
        <taxon>Agaricomycetidae</taxon>
        <taxon>Agaricales</taxon>
        <taxon>Marasmiineae</taxon>
        <taxon>Mycenaceae</taxon>
        <taxon>Mycena</taxon>
    </lineage>
</organism>
<dbReference type="Pfam" id="PF14474">
    <property type="entry name" value="RTC4"/>
    <property type="match status" value="1"/>
</dbReference>
<evidence type="ECO:0000313" key="4">
    <source>
        <dbReference type="Proteomes" id="UP001215280"/>
    </source>
</evidence>
<accession>A0AAD7HFS0</accession>
<dbReference type="Proteomes" id="UP001215280">
    <property type="component" value="Unassembled WGS sequence"/>
</dbReference>
<sequence length="454" mass="50815">MYWTEAEKNDSKQAVGLYFQIKKTSKQKKTKQPPKSTLSTETNPKKQKIAEPPAEEPAAKKVKNMKPVPPSPPQKSLKPEPRQRKQSSKPPSPVWANLPNVCPTVITNEYYLCLSSAKVLSAKLALVARAFPLPSYAITQEKHSEKYIELGKQNQWPQIIDYNTVPARILKLKDSLLKIQDPDVLQTSFIWNDFISRIDSQIFKFASSASTDALYGRRCVYYGPKGEFLINSTLLRILSKEEEALSYKLYDTLSSIIDEAPDSFDKYDDTSNLIALKDFVAFILTQFTAALLIAEDRNISLEDVTDVQDASNNFGDMMQPNDDELTIEDLHRKNIRAMSNANNPFFSQPPRHRKPAFLGLQIEAKPLEINSKSQLKESKPKPKGTGKPKAKPKGLLSLDDFLEPAPKPKNTNGKNKPAGKAKIPKKNPSQDNNVSTVGGYGTRSGKSKMKSESE</sequence>
<dbReference type="EMBL" id="JARJLG010000287">
    <property type="protein sequence ID" value="KAJ7719795.1"/>
    <property type="molecule type" value="Genomic_DNA"/>
</dbReference>
<proteinExistence type="predicted"/>
<reference evidence="3" key="1">
    <citation type="submission" date="2023-03" db="EMBL/GenBank/DDBJ databases">
        <title>Massive genome expansion in bonnet fungi (Mycena s.s.) driven by repeated elements and novel gene families across ecological guilds.</title>
        <authorList>
            <consortium name="Lawrence Berkeley National Laboratory"/>
            <person name="Harder C.B."/>
            <person name="Miyauchi S."/>
            <person name="Viragh M."/>
            <person name="Kuo A."/>
            <person name="Thoen E."/>
            <person name="Andreopoulos B."/>
            <person name="Lu D."/>
            <person name="Skrede I."/>
            <person name="Drula E."/>
            <person name="Henrissat B."/>
            <person name="Morin E."/>
            <person name="Kohler A."/>
            <person name="Barry K."/>
            <person name="LaButti K."/>
            <person name="Morin E."/>
            <person name="Salamov A."/>
            <person name="Lipzen A."/>
            <person name="Mereny Z."/>
            <person name="Hegedus B."/>
            <person name="Baldrian P."/>
            <person name="Stursova M."/>
            <person name="Weitz H."/>
            <person name="Taylor A."/>
            <person name="Grigoriev I.V."/>
            <person name="Nagy L.G."/>
            <person name="Martin F."/>
            <person name="Kauserud H."/>
        </authorList>
    </citation>
    <scope>NUCLEOTIDE SEQUENCE</scope>
    <source>
        <strain evidence="3">CBHHK188m</strain>
    </source>
</reference>
<feature type="compositionally biased region" description="Basic residues" evidence="1">
    <location>
        <begin position="23"/>
        <end position="32"/>
    </location>
</feature>
<gene>
    <name evidence="3" type="ORF">DFH07DRAFT_784562</name>
</gene>
<evidence type="ECO:0000256" key="1">
    <source>
        <dbReference type="SAM" id="MobiDB-lite"/>
    </source>
</evidence>